<proteinExistence type="inferred from homology"/>
<keyword evidence="3" id="KW-0690">Ribosome biogenesis</keyword>
<feature type="compositionally biased region" description="Basic and acidic residues" evidence="7">
    <location>
        <begin position="240"/>
        <end position="262"/>
    </location>
</feature>
<evidence type="ECO:0000256" key="1">
    <source>
        <dbReference type="ARBA" id="ARBA00004604"/>
    </source>
</evidence>
<evidence type="ECO:0000313" key="8">
    <source>
        <dbReference type="EMBL" id="CAD8878690.1"/>
    </source>
</evidence>
<dbReference type="GO" id="GO:0032040">
    <property type="term" value="C:small-subunit processome"/>
    <property type="evidence" value="ECO:0007669"/>
    <property type="project" value="InterPro"/>
</dbReference>
<dbReference type="InterPro" id="IPR007276">
    <property type="entry name" value="Nop14"/>
</dbReference>
<evidence type="ECO:0000256" key="5">
    <source>
        <dbReference type="ARBA" id="ARBA00023242"/>
    </source>
</evidence>
<evidence type="ECO:0000256" key="4">
    <source>
        <dbReference type="ARBA" id="ARBA00022552"/>
    </source>
</evidence>
<feature type="compositionally biased region" description="Low complexity" evidence="7">
    <location>
        <begin position="159"/>
        <end position="176"/>
    </location>
</feature>
<feature type="compositionally biased region" description="Acidic residues" evidence="7">
    <location>
        <begin position="122"/>
        <end position="154"/>
    </location>
</feature>
<evidence type="ECO:0000256" key="3">
    <source>
        <dbReference type="ARBA" id="ARBA00022517"/>
    </source>
</evidence>
<feature type="compositionally biased region" description="Acidic residues" evidence="7">
    <location>
        <begin position="56"/>
        <end position="67"/>
    </location>
</feature>
<sequence length="758" mass="84247">MEDAAADQWDRKMKTFLFDRRVAATDRTKTPEELAKEAADELHRLETRRLARMADDFDDDDFSDLEEDVKNRGRGRRKEPQRRSGARNDDELESEEDAEEEPEAVVTSEGVVYVDRKGNVVDEPDQDVGSVDDEDEDEDEDETGEDDENDEEDPGLGNSSDEASAASSDAEDSFSAPLAVGTKVQGYYRAATAFEGMTTWQDGEIQARRRDPKTGATVYDVVYDDGDFEENMLARHVRLPSEERQKLRQKHKEEREKREKRTAAKRKARQSMPFVFEVPTTLEALQDLLDAYASTMQDYSLIVQRIHASNSVRLNGKNREKMQNFMDVLLRHFITVGDTLATDPAPRDRLAHLNVLTLTLYALAQDSPDDAGPVWGRRLGVLHRTESKRLRDADLRTPDDPGSAWPSLGTILLLRALAHIFPTTDVRHVVVTPALIFLDRTLAQAPVRSLGDVRRGLLCAGLCVEYTRGASRLVPEGLAFLAGTVRLFAPSTEAARGGGVPGLAFAAENFEAMGSIRKVLAEDALHLGDNVPKMALVESQDTAIEATGLLAFALLLIQKCLQNLSGSVNSTEAEIFYEIIHALLLLRPKHKIWPLPCGLATLALDTAKAVSTACKLEEPRPPLRRRTARSKAEIAVKALAPRMEDPARYQPNANAGKSSAQLQHERLRREYKREHKAAARELRMDAVVVERERRKEYAAVTGKAKEERHKNYAWLESEQATMNQQVRQGGGLLKGGGIGAARVKAKSGKLGIKKGGKM</sequence>
<dbReference type="AlphaFoldDB" id="A0A7S1FP39"/>
<evidence type="ECO:0000256" key="6">
    <source>
        <dbReference type="ARBA" id="ARBA00024695"/>
    </source>
</evidence>
<dbReference type="CDD" id="cd04508">
    <property type="entry name" value="Tudor_SF"/>
    <property type="match status" value="1"/>
</dbReference>
<name>A0A7S1FP39_9STRA</name>
<dbReference type="Pfam" id="PF04147">
    <property type="entry name" value="Nop14"/>
    <property type="match status" value="1"/>
</dbReference>
<comment type="subcellular location">
    <subcellularLocation>
        <location evidence="1">Nucleus</location>
        <location evidence="1">Nucleolus</location>
    </subcellularLocation>
</comment>
<dbReference type="PANTHER" id="PTHR23183">
    <property type="entry name" value="NOP14"/>
    <property type="match status" value="1"/>
</dbReference>
<dbReference type="GO" id="GO:0030692">
    <property type="term" value="C:Noc4p-Nop14p complex"/>
    <property type="evidence" value="ECO:0007669"/>
    <property type="project" value="TreeGrafter"/>
</dbReference>
<protein>
    <recommendedName>
        <fullName evidence="9">Nucleolar protein 14</fullName>
    </recommendedName>
</protein>
<feature type="region of interest" description="Disordered" evidence="7">
    <location>
        <begin position="52"/>
        <end position="180"/>
    </location>
</feature>
<feature type="region of interest" description="Disordered" evidence="7">
    <location>
        <begin position="240"/>
        <end position="266"/>
    </location>
</feature>
<dbReference type="Gene3D" id="2.30.30.140">
    <property type="match status" value="1"/>
</dbReference>
<organism evidence="8">
    <name type="scientific">Corethron hystrix</name>
    <dbReference type="NCBI Taxonomy" id="216773"/>
    <lineage>
        <taxon>Eukaryota</taxon>
        <taxon>Sar</taxon>
        <taxon>Stramenopiles</taxon>
        <taxon>Ochrophyta</taxon>
        <taxon>Bacillariophyta</taxon>
        <taxon>Coscinodiscophyceae</taxon>
        <taxon>Corethrophycidae</taxon>
        <taxon>Corethrales</taxon>
        <taxon>Corethraceae</taxon>
        <taxon>Corethron</taxon>
    </lineage>
</organism>
<keyword evidence="4" id="KW-0698">rRNA processing</keyword>
<dbReference type="PANTHER" id="PTHR23183:SF0">
    <property type="entry name" value="NUCLEOLAR PROTEIN 14"/>
    <property type="match status" value="1"/>
</dbReference>
<accession>A0A7S1FP39</accession>
<evidence type="ECO:0008006" key="9">
    <source>
        <dbReference type="Google" id="ProtNLM"/>
    </source>
</evidence>
<feature type="compositionally biased region" description="Acidic residues" evidence="7">
    <location>
        <begin position="90"/>
        <end position="103"/>
    </location>
</feature>
<evidence type="ECO:0000256" key="7">
    <source>
        <dbReference type="SAM" id="MobiDB-lite"/>
    </source>
</evidence>
<evidence type="ECO:0000256" key="2">
    <source>
        <dbReference type="ARBA" id="ARBA00007466"/>
    </source>
</evidence>
<gene>
    <name evidence="8" type="ORF">CHYS00102_LOCUS5874</name>
</gene>
<comment type="function">
    <text evidence="6">Involved in nucleolar processing of pre-18S ribosomal RNA. Has a role in the nuclear export of 40S pre-ribosomal subunit to the cytoplasm.</text>
</comment>
<dbReference type="GO" id="GO:0030490">
    <property type="term" value="P:maturation of SSU-rRNA"/>
    <property type="evidence" value="ECO:0007669"/>
    <property type="project" value="TreeGrafter"/>
</dbReference>
<reference evidence="8" key="1">
    <citation type="submission" date="2021-01" db="EMBL/GenBank/DDBJ databases">
        <authorList>
            <person name="Corre E."/>
            <person name="Pelletier E."/>
            <person name="Niang G."/>
            <person name="Scheremetjew M."/>
            <person name="Finn R."/>
            <person name="Kale V."/>
            <person name="Holt S."/>
            <person name="Cochrane G."/>
            <person name="Meng A."/>
            <person name="Brown T."/>
            <person name="Cohen L."/>
        </authorList>
    </citation>
    <scope>NUCLEOTIDE SEQUENCE</scope>
    <source>
        <strain evidence="8">308</strain>
    </source>
</reference>
<dbReference type="EMBL" id="HBFR01008130">
    <property type="protein sequence ID" value="CAD8878690.1"/>
    <property type="molecule type" value="Transcribed_RNA"/>
</dbReference>
<comment type="similarity">
    <text evidence="2">Belongs to the NOP14 family.</text>
</comment>
<keyword evidence="5" id="KW-0539">Nucleus</keyword>